<dbReference type="AlphaFoldDB" id="A0A917D4N8"/>
<dbReference type="Pfam" id="PF14478">
    <property type="entry name" value="DUF4430"/>
    <property type="match status" value="1"/>
</dbReference>
<feature type="domain" description="SLH" evidence="3">
    <location>
        <begin position="387"/>
        <end position="443"/>
    </location>
</feature>
<protein>
    <recommendedName>
        <fullName evidence="3">SLH domain-containing protein</fullName>
    </recommendedName>
</protein>
<evidence type="ECO:0000313" key="5">
    <source>
        <dbReference type="Proteomes" id="UP000616608"/>
    </source>
</evidence>
<sequence>MQKQSKWLKASMAVMLGVTILAPTSAMATEKVTEKVEQAKEAVFSVNMKVTNASGTTVAEGPIDVAEGATALDAFKQFVEKNDVTYSVVESDYGPFLDMVADDQTGKFNGWDGWSYSINDAEPQVGIGSYEVQADDQLHVYYSRWAAVTAADIVDMGAVNPSITLDLVGDEFAEVLAQDQFTITGQDITVKAVERVSNQQVKLQLAGEVTKLGALTVAMDNDVFIGTPRDPVTTTINVVNTPKFAIKDGVATATVNSSEAVLHTNIEKKILEDLIDKVDTIVIKSDLSTVTIPTALFTEDSLKQDFSAVMVNVTHQDEKVTYAINLVGADGNAIALPITSAYSSFTFMSKDGAVAYTDDKLNATPYHVKGNTVTVFTKENKTVMPIAKSVELKDIAKLPNRERIQFLANRHIIKGSQGNFMPANKVTRGQYAAMVARSLGLVPTKETTLKDIEGLAFEDAIQALYEAGITTGDTNGNYRPGGTISREHAAVFTARILRYAGVEETTEKLGFTDVKAINADYVDDIAFVKSQGIMNGYLNGNFGPKDQLTRSQLAEILYKTLETIDFK</sequence>
<accession>A0A917D4N8</accession>
<gene>
    <name evidence="4" type="ORF">GCM10007425_00910</name>
</gene>
<reference evidence="4" key="1">
    <citation type="journal article" date="2014" name="Int. J. Syst. Evol. Microbiol.">
        <title>Complete genome sequence of Corynebacterium casei LMG S-19264T (=DSM 44701T), isolated from a smear-ripened cheese.</title>
        <authorList>
            <consortium name="US DOE Joint Genome Institute (JGI-PGF)"/>
            <person name="Walter F."/>
            <person name="Albersmeier A."/>
            <person name="Kalinowski J."/>
            <person name="Ruckert C."/>
        </authorList>
    </citation>
    <scope>NUCLEOTIDE SEQUENCE</scope>
    <source>
        <strain evidence="4">CGMCC 1.15760</strain>
    </source>
</reference>
<proteinExistence type="predicted"/>
<evidence type="ECO:0000259" key="3">
    <source>
        <dbReference type="PROSITE" id="PS51272"/>
    </source>
</evidence>
<dbReference type="PROSITE" id="PS51272">
    <property type="entry name" value="SLH"/>
    <property type="match status" value="3"/>
</dbReference>
<dbReference type="Gene3D" id="2.170.130.30">
    <property type="match status" value="1"/>
</dbReference>
<evidence type="ECO:0000313" key="4">
    <source>
        <dbReference type="EMBL" id="GGG10404.1"/>
    </source>
</evidence>
<dbReference type="Proteomes" id="UP000616608">
    <property type="component" value="Unassembled WGS sequence"/>
</dbReference>
<reference evidence="4" key="2">
    <citation type="submission" date="2020-09" db="EMBL/GenBank/DDBJ databases">
        <authorList>
            <person name="Sun Q."/>
            <person name="Zhou Y."/>
        </authorList>
    </citation>
    <scope>NUCLEOTIDE SEQUENCE</scope>
    <source>
        <strain evidence="4">CGMCC 1.15760</strain>
    </source>
</reference>
<feature type="domain" description="SLH" evidence="3">
    <location>
        <begin position="508"/>
        <end position="567"/>
    </location>
</feature>
<keyword evidence="5" id="KW-1185">Reference proteome</keyword>
<feature type="chain" id="PRO_5036719359" description="SLH domain-containing protein" evidence="2">
    <location>
        <begin position="29"/>
        <end position="567"/>
    </location>
</feature>
<keyword evidence="1 2" id="KW-0732">Signal</keyword>
<evidence type="ECO:0000256" key="2">
    <source>
        <dbReference type="SAM" id="SignalP"/>
    </source>
</evidence>
<name>A0A917D4N8_9BACI</name>
<dbReference type="InterPro" id="IPR027954">
    <property type="entry name" value="Transcobalamin-like_C"/>
</dbReference>
<evidence type="ECO:0000256" key="1">
    <source>
        <dbReference type="ARBA" id="ARBA00022729"/>
    </source>
</evidence>
<dbReference type="EMBL" id="BMJT01000001">
    <property type="protein sequence ID" value="GGG10404.1"/>
    <property type="molecule type" value="Genomic_DNA"/>
</dbReference>
<dbReference type="Pfam" id="PF00395">
    <property type="entry name" value="SLH"/>
    <property type="match status" value="3"/>
</dbReference>
<dbReference type="RefSeq" id="WP_188613046.1">
    <property type="nucleotide sequence ID" value="NZ_BMJT01000001.1"/>
</dbReference>
<feature type="domain" description="SLH" evidence="3">
    <location>
        <begin position="444"/>
        <end position="507"/>
    </location>
</feature>
<comment type="caution">
    <text evidence="4">The sequence shown here is derived from an EMBL/GenBank/DDBJ whole genome shotgun (WGS) entry which is preliminary data.</text>
</comment>
<organism evidence="4 5">
    <name type="scientific">Lysinibacillus alkalisoli</name>
    <dbReference type="NCBI Taxonomy" id="1911548"/>
    <lineage>
        <taxon>Bacteria</taxon>
        <taxon>Bacillati</taxon>
        <taxon>Bacillota</taxon>
        <taxon>Bacilli</taxon>
        <taxon>Bacillales</taxon>
        <taxon>Bacillaceae</taxon>
        <taxon>Lysinibacillus</taxon>
    </lineage>
</organism>
<feature type="signal peptide" evidence="2">
    <location>
        <begin position="1"/>
        <end position="28"/>
    </location>
</feature>
<dbReference type="InterPro" id="IPR001119">
    <property type="entry name" value="SLH_dom"/>
</dbReference>